<keyword evidence="2" id="KW-0732">Signal</keyword>
<dbReference type="AlphaFoldDB" id="A0A9W4MP81"/>
<dbReference type="OrthoDB" id="6123at2759"/>
<reference evidence="4" key="1">
    <citation type="submission" date="2021-07" db="EMBL/GenBank/DDBJ databases">
        <authorList>
            <person name="Branca A.L. A."/>
        </authorList>
    </citation>
    <scope>NUCLEOTIDE SEQUENCE</scope>
</reference>
<protein>
    <recommendedName>
        <fullName evidence="3">SGNH hydrolase-type esterase domain-containing protein</fullName>
    </recommendedName>
</protein>
<organism evidence="4 5">
    <name type="scientific">Penicillium olsonii</name>
    <dbReference type="NCBI Taxonomy" id="99116"/>
    <lineage>
        <taxon>Eukaryota</taxon>
        <taxon>Fungi</taxon>
        <taxon>Dikarya</taxon>
        <taxon>Ascomycota</taxon>
        <taxon>Pezizomycotina</taxon>
        <taxon>Eurotiomycetes</taxon>
        <taxon>Eurotiomycetidae</taxon>
        <taxon>Eurotiales</taxon>
        <taxon>Aspergillaceae</taxon>
        <taxon>Penicillium</taxon>
    </lineage>
</organism>
<dbReference type="PANTHER" id="PTHR30383:SF31">
    <property type="entry name" value="SGNH HYDROLASE-TYPE ESTERASE DOMAIN-CONTAINING PROTEIN-RELATED"/>
    <property type="match status" value="1"/>
</dbReference>
<dbReference type="InterPro" id="IPR013830">
    <property type="entry name" value="SGNH_hydro"/>
</dbReference>
<dbReference type="GO" id="GO:0004622">
    <property type="term" value="F:phosphatidylcholine lysophospholipase activity"/>
    <property type="evidence" value="ECO:0007669"/>
    <property type="project" value="TreeGrafter"/>
</dbReference>
<dbReference type="Pfam" id="PF13472">
    <property type="entry name" value="Lipase_GDSL_2"/>
    <property type="match status" value="1"/>
</dbReference>
<dbReference type="Proteomes" id="UP001153618">
    <property type="component" value="Unassembled WGS sequence"/>
</dbReference>
<name>A0A9W4MP81_PENOL</name>
<dbReference type="Gene3D" id="3.40.50.1110">
    <property type="entry name" value="SGNH hydrolase"/>
    <property type="match status" value="1"/>
</dbReference>
<keyword evidence="5" id="KW-1185">Reference proteome</keyword>
<feature type="domain" description="SGNH hydrolase-type esterase" evidence="3">
    <location>
        <begin position="57"/>
        <end position="230"/>
    </location>
</feature>
<evidence type="ECO:0000259" key="3">
    <source>
        <dbReference type="Pfam" id="PF13472"/>
    </source>
</evidence>
<evidence type="ECO:0000313" key="5">
    <source>
        <dbReference type="Proteomes" id="UP001153618"/>
    </source>
</evidence>
<feature type="signal peptide" evidence="2">
    <location>
        <begin position="1"/>
        <end position="24"/>
    </location>
</feature>
<dbReference type="InterPro" id="IPR036514">
    <property type="entry name" value="SGNH_hydro_sf"/>
</dbReference>
<evidence type="ECO:0000313" key="4">
    <source>
        <dbReference type="EMBL" id="CAG8008314.1"/>
    </source>
</evidence>
<dbReference type="InterPro" id="IPR051532">
    <property type="entry name" value="Ester_Hydrolysis_Enzymes"/>
</dbReference>
<dbReference type="EMBL" id="CAJVOS010000013">
    <property type="protein sequence ID" value="CAG8008314.1"/>
    <property type="molecule type" value="Genomic_DNA"/>
</dbReference>
<accession>A0A9W4MP81</accession>
<gene>
    <name evidence="4" type="ORF">POLS_LOCUS2054</name>
</gene>
<evidence type="ECO:0000256" key="2">
    <source>
        <dbReference type="SAM" id="SignalP"/>
    </source>
</evidence>
<proteinExistence type="predicted"/>
<feature type="region of interest" description="Disordered" evidence="1">
    <location>
        <begin position="269"/>
        <end position="294"/>
    </location>
</feature>
<comment type="caution">
    <text evidence="4">The sequence shown here is derived from an EMBL/GenBank/DDBJ whole genome shotgun (WGS) entry which is preliminary data.</text>
</comment>
<sequence length="333" mass="36164">MRHSAPTHWVVWACLIWLAVVATAASLGDSDTTDANEVTSTFQARGTKPFMLRVLPLGASITQGYKSQDGNGYRKWLRQQLRYAGWEVDMIGSRKTGTMHDNDHEGHVGYRIDQVAKIAKKSLKQKPNLILINAGTNDGLQNYKVGTAGERMDSLLTELYDAVPGTTIILSTLIPNGKKPVPISSISQQYRDLAAKRRAQNDSLVLAEMSTFIKSTQLVDGIHPTADGYEEMAAVWWAAIQEADTEGFLRAPASTATSNGTISKAREKALDDSTDDPDLPAYTAPAQPTGSSNGQVKAAQMDCLFLALPAVLGRLTSRTPYPQLANHAQSVLH</sequence>
<dbReference type="PANTHER" id="PTHR30383">
    <property type="entry name" value="THIOESTERASE 1/PROTEASE 1/LYSOPHOSPHOLIPASE L1"/>
    <property type="match status" value="1"/>
</dbReference>
<dbReference type="SUPFAM" id="SSF52266">
    <property type="entry name" value="SGNH hydrolase"/>
    <property type="match status" value="1"/>
</dbReference>
<evidence type="ECO:0000256" key="1">
    <source>
        <dbReference type="SAM" id="MobiDB-lite"/>
    </source>
</evidence>
<feature type="chain" id="PRO_5040930814" description="SGNH hydrolase-type esterase domain-containing protein" evidence="2">
    <location>
        <begin position="25"/>
        <end position="333"/>
    </location>
</feature>
<dbReference type="CDD" id="cd01833">
    <property type="entry name" value="XynB_like"/>
    <property type="match status" value="1"/>
</dbReference>